<proteinExistence type="predicted"/>
<keyword evidence="3" id="KW-1185">Reference proteome</keyword>
<evidence type="ECO:0000313" key="3">
    <source>
        <dbReference type="Proteomes" id="UP000277811"/>
    </source>
</evidence>
<name>A0A498R2T4_9FIRM</name>
<gene>
    <name evidence="2" type="ORF">LUCI_0689</name>
</gene>
<accession>A0A498R2T4</accession>
<protein>
    <recommendedName>
        <fullName evidence="1">DUF6385 domain-containing protein</fullName>
    </recommendedName>
</protein>
<dbReference type="OrthoDB" id="1808778at2"/>
<reference evidence="2 3" key="1">
    <citation type="submission" date="2018-06" db="EMBL/GenBank/DDBJ databases">
        <authorList>
            <person name="Strepis N."/>
        </authorList>
    </citation>
    <scope>NUCLEOTIDE SEQUENCE [LARGE SCALE GENOMIC DNA]</scope>
    <source>
        <strain evidence="2">LUCI</strain>
    </source>
</reference>
<evidence type="ECO:0000259" key="1">
    <source>
        <dbReference type="Pfam" id="PF19912"/>
    </source>
</evidence>
<evidence type="ECO:0000313" key="2">
    <source>
        <dbReference type="EMBL" id="VBB05479.1"/>
    </source>
</evidence>
<dbReference type="InterPro" id="IPR045965">
    <property type="entry name" value="DUF6385"/>
</dbReference>
<organism evidence="2 3">
    <name type="scientific">Lucifera butyrica</name>
    <dbReference type="NCBI Taxonomy" id="1351585"/>
    <lineage>
        <taxon>Bacteria</taxon>
        <taxon>Bacillati</taxon>
        <taxon>Bacillota</taxon>
        <taxon>Negativicutes</taxon>
        <taxon>Veillonellales</taxon>
        <taxon>Veillonellaceae</taxon>
        <taxon>Lucifera</taxon>
    </lineage>
</organism>
<dbReference type="EMBL" id="UPPP01000056">
    <property type="protein sequence ID" value="VBB05479.1"/>
    <property type="molecule type" value="Genomic_DNA"/>
</dbReference>
<dbReference type="AlphaFoldDB" id="A0A498R2T4"/>
<dbReference type="RefSeq" id="WP_122626470.1">
    <property type="nucleotide sequence ID" value="NZ_UPPP01000056.1"/>
</dbReference>
<dbReference type="Pfam" id="PF19912">
    <property type="entry name" value="DUF6385"/>
    <property type="match status" value="1"/>
</dbReference>
<sequence>MPNYKIIQDQADQARIKVYGSSDVALSTDATGNLGITSTGLAITPPTSGLSITPPTDGLSITSSGLAITPPTAGLSITSTGLAITPPTDGLSITSTGLAITPPAAGLSITPPADGLSITSTGLAITPPADGLSITSTGLAITPPADGLSITSTGLAITPPADGLLITSTGLAVLSTLATTDVSFTQSGITETTGAPTQDFNVLSIRDYSFGIVNSTTSSGQATAQLQLSPDGTTWQNNGAVITIDAGTVDTLVPSIFLKYSRVYYAAVNAASAVTLTFYFQGQT</sequence>
<dbReference type="Proteomes" id="UP000277811">
    <property type="component" value="Unassembled WGS sequence"/>
</dbReference>
<feature type="domain" description="DUF6385" evidence="1">
    <location>
        <begin position="202"/>
        <end position="284"/>
    </location>
</feature>